<evidence type="ECO:0000256" key="1">
    <source>
        <dbReference type="SAM" id="MobiDB-lite"/>
    </source>
</evidence>
<reference evidence="2 3" key="1">
    <citation type="journal article" date="2023" name="Genes (Basel)">
        <title>Chromosome-Level Genome Assembly and Circadian Gene Repertoire of the Patagonia Blennie Eleginops maclovinus-The Closest Ancestral Proxy of Antarctic Cryonotothenioids.</title>
        <authorList>
            <person name="Cheng C.C."/>
            <person name="Rivera-Colon A.G."/>
            <person name="Minhas B.F."/>
            <person name="Wilson L."/>
            <person name="Rayamajhi N."/>
            <person name="Vargas-Chacoff L."/>
            <person name="Catchen J.M."/>
        </authorList>
    </citation>
    <scope>NUCLEOTIDE SEQUENCE [LARGE SCALE GENOMIC DNA]</scope>
    <source>
        <strain evidence="2">JMC-PN-2008</strain>
    </source>
</reference>
<evidence type="ECO:0000313" key="3">
    <source>
        <dbReference type="Proteomes" id="UP001346869"/>
    </source>
</evidence>
<protein>
    <submittedName>
        <fullName evidence="2">Uncharacterized protein</fullName>
    </submittedName>
</protein>
<organism evidence="2 3">
    <name type="scientific">Eleginops maclovinus</name>
    <name type="common">Patagonian blennie</name>
    <name type="synonym">Eleginus maclovinus</name>
    <dbReference type="NCBI Taxonomy" id="56733"/>
    <lineage>
        <taxon>Eukaryota</taxon>
        <taxon>Metazoa</taxon>
        <taxon>Chordata</taxon>
        <taxon>Craniata</taxon>
        <taxon>Vertebrata</taxon>
        <taxon>Euteleostomi</taxon>
        <taxon>Actinopterygii</taxon>
        <taxon>Neopterygii</taxon>
        <taxon>Teleostei</taxon>
        <taxon>Neoteleostei</taxon>
        <taxon>Acanthomorphata</taxon>
        <taxon>Eupercaria</taxon>
        <taxon>Perciformes</taxon>
        <taxon>Notothenioidei</taxon>
        <taxon>Eleginopidae</taxon>
        <taxon>Eleginops</taxon>
    </lineage>
</organism>
<dbReference type="EMBL" id="JAUZQC010000011">
    <property type="protein sequence ID" value="KAK5864199.1"/>
    <property type="molecule type" value="Genomic_DNA"/>
</dbReference>
<comment type="caution">
    <text evidence="2">The sequence shown here is derived from an EMBL/GenBank/DDBJ whole genome shotgun (WGS) entry which is preliminary data.</text>
</comment>
<keyword evidence="3" id="KW-1185">Reference proteome</keyword>
<name>A0AAN7XPI6_ELEMC</name>
<sequence length="85" mass="9643">MFLQSGSSEDSQFCPETCLCCSRRKELFLRAQRDGNTEHGYLSERDESRPPTSASTGILRPRSRHRLLAAMDGVRLNRAVGLWVM</sequence>
<dbReference type="Proteomes" id="UP001346869">
    <property type="component" value="Unassembled WGS sequence"/>
</dbReference>
<feature type="compositionally biased region" description="Basic and acidic residues" evidence="1">
    <location>
        <begin position="38"/>
        <end position="49"/>
    </location>
</feature>
<dbReference type="AlphaFoldDB" id="A0AAN7XPI6"/>
<reference evidence="2 3" key="2">
    <citation type="journal article" date="2023" name="Mol. Biol. Evol.">
        <title>Genomics of Secondarily Temperate Adaptation in the Only Non-Antarctic Icefish.</title>
        <authorList>
            <person name="Rivera-Colon A.G."/>
            <person name="Rayamajhi N."/>
            <person name="Minhas B.F."/>
            <person name="Madrigal G."/>
            <person name="Bilyk K.T."/>
            <person name="Yoon V."/>
            <person name="Hune M."/>
            <person name="Gregory S."/>
            <person name="Cheng C.H.C."/>
            <person name="Catchen J.M."/>
        </authorList>
    </citation>
    <scope>NUCLEOTIDE SEQUENCE [LARGE SCALE GENOMIC DNA]</scope>
    <source>
        <strain evidence="2">JMC-PN-2008</strain>
    </source>
</reference>
<evidence type="ECO:0000313" key="2">
    <source>
        <dbReference type="EMBL" id="KAK5864199.1"/>
    </source>
</evidence>
<gene>
    <name evidence="2" type="ORF">PBY51_001159</name>
</gene>
<feature type="region of interest" description="Disordered" evidence="1">
    <location>
        <begin position="38"/>
        <end position="58"/>
    </location>
</feature>
<accession>A0AAN7XPI6</accession>
<proteinExistence type="predicted"/>